<gene>
    <name evidence="1" type="ORF">FF125_08350</name>
</gene>
<dbReference type="OrthoDB" id="5953307at2"/>
<dbReference type="AlphaFoldDB" id="A0A5B7TNF8"/>
<dbReference type="KEGG" id="fbe:FF125_08350"/>
<reference evidence="1 2" key="1">
    <citation type="submission" date="2019-05" db="EMBL/GenBank/DDBJ databases">
        <title>Algicella ahnfeltiae gen. nov., sp. nov., a novel marine bacterium of the family Flavobacteriaceae isolated from a red alga.</title>
        <authorList>
            <person name="Nedashkovskaya O.I."/>
            <person name="Kukhlevskiy A.D."/>
            <person name="Kim S.-G."/>
            <person name="Zhukova N.V."/>
            <person name="Mikhailov V.V."/>
        </authorList>
    </citation>
    <scope>NUCLEOTIDE SEQUENCE [LARGE SCALE GENOMIC DNA]</scope>
    <source>
        <strain evidence="1 2">10Alg115</strain>
    </source>
</reference>
<sequence>MSFRIYALDDKKFSQLFELSDFELEKIGGKRMTVDENPGFPCRVSLEDAAIGEEIILIPYDFHNTIGPYQAKGPIFIRRNIKTKKLAKNEIPKMLNHRLLSFRGYDKNGIMKSAITEKGDKTKEIIEKVFDNDEIEYIHIHNASPGCYNCEVKRI</sequence>
<dbReference type="InterPro" id="IPR009593">
    <property type="entry name" value="DUF1203"/>
</dbReference>
<organism evidence="1 2">
    <name type="scientific">Aureibaculum algae</name>
    <dbReference type="NCBI Taxonomy" id="2584122"/>
    <lineage>
        <taxon>Bacteria</taxon>
        <taxon>Pseudomonadati</taxon>
        <taxon>Bacteroidota</taxon>
        <taxon>Flavobacteriia</taxon>
        <taxon>Flavobacteriales</taxon>
        <taxon>Flavobacteriaceae</taxon>
        <taxon>Aureibaculum</taxon>
    </lineage>
</organism>
<evidence type="ECO:0000313" key="1">
    <source>
        <dbReference type="EMBL" id="QCX38439.1"/>
    </source>
</evidence>
<protein>
    <submittedName>
        <fullName evidence="1">DUF1203 domain-containing protein</fullName>
    </submittedName>
</protein>
<evidence type="ECO:0000313" key="2">
    <source>
        <dbReference type="Proteomes" id="UP000306229"/>
    </source>
</evidence>
<dbReference type="RefSeq" id="WP_138949333.1">
    <property type="nucleotide sequence ID" value="NZ_CP040749.1"/>
</dbReference>
<dbReference type="PIRSF" id="PIRSF034110">
    <property type="entry name" value="DUF1203"/>
    <property type="match status" value="1"/>
</dbReference>
<keyword evidence="2" id="KW-1185">Reference proteome</keyword>
<dbReference type="Proteomes" id="UP000306229">
    <property type="component" value="Chromosome"/>
</dbReference>
<dbReference type="EMBL" id="CP040749">
    <property type="protein sequence ID" value="QCX38439.1"/>
    <property type="molecule type" value="Genomic_DNA"/>
</dbReference>
<dbReference type="Pfam" id="PF06718">
    <property type="entry name" value="DUF1203"/>
    <property type="match status" value="1"/>
</dbReference>
<name>A0A5B7TNF8_9FLAO</name>
<accession>A0A5B7TNF8</accession>
<proteinExistence type="predicted"/>